<sequence length="72" mass="8468">MNRVTTTIQVRNETKARLDNLKKSYKVKTYDEAITTLVRVKRGSMYGVLARKGKKYSLKELLKDLRDKSDRF</sequence>
<proteinExistence type="predicted"/>
<dbReference type="EMBL" id="JAGVWE010000004">
    <property type="protein sequence ID" value="MBS3063215.1"/>
    <property type="molecule type" value="Genomic_DNA"/>
</dbReference>
<protein>
    <recommendedName>
        <fullName evidence="4">Antitoxin</fullName>
    </recommendedName>
</protein>
<name>A0A7J4JEA4_9ARCH</name>
<reference evidence="1" key="1">
    <citation type="journal article" date="2020" name="bioRxiv">
        <title>A rank-normalized archaeal taxonomy based on genome phylogeny resolves widespread incomplete and uneven classifications.</title>
        <authorList>
            <person name="Rinke C."/>
            <person name="Chuvochina M."/>
            <person name="Mussig A.J."/>
            <person name="Chaumeil P.-A."/>
            <person name="Waite D.W."/>
            <person name="Whitman W.B."/>
            <person name="Parks D.H."/>
            <person name="Hugenholtz P."/>
        </authorList>
    </citation>
    <scope>NUCLEOTIDE SEQUENCE</scope>
    <source>
        <strain evidence="1">UBA10219</strain>
    </source>
</reference>
<gene>
    <name evidence="1" type="ORF">HA252_01665</name>
    <name evidence="2" type="ORF">J4203_05040</name>
</gene>
<reference evidence="2" key="2">
    <citation type="submission" date="2021-03" db="EMBL/GenBank/DDBJ databases">
        <authorList>
            <person name="Jaffe A."/>
        </authorList>
    </citation>
    <scope>NUCLEOTIDE SEQUENCE</scope>
    <source>
        <strain evidence="2">RIFCSPLOWO2_01_FULL_58_19</strain>
    </source>
</reference>
<organism evidence="1 3">
    <name type="scientific">Candidatus Iainarchaeum sp</name>
    <dbReference type="NCBI Taxonomy" id="3101447"/>
    <lineage>
        <taxon>Archaea</taxon>
        <taxon>Candidatus Iainarchaeota</taxon>
        <taxon>Candidatus Iainarchaeia</taxon>
        <taxon>Candidatus Iainarchaeales</taxon>
        <taxon>Candidatus Iainarchaeaceae</taxon>
        <taxon>Candidatus Iainarchaeum</taxon>
    </lineage>
</organism>
<accession>A0A7J4JEA4</accession>
<dbReference type="Proteomes" id="UP000678237">
    <property type="component" value="Unassembled WGS sequence"/>
</dbReference>
<evidence type="ECO:0008006" key="4">
    <source>
        <dbReference type="Google" id="ProtNLM"/>
    </source>
</evidence>
<evidence type="ECO:0000313" key="1">
    <source>
        <dbReference type="EMBL" id="HIH16091.1"/>
    </source>
</evidence>
<dbReference type="EMBL" id="DUGH01000038">
    <property type="protein sequence ID" value="HIH16091.1"/>
    <property type="molecule type" value="Genomic_DNA"/>
</dbReference>
<comment type="caution">
    <text evidence="1">The sequence shown here is derived from an EMBL/GenBank/DDBJ whole genome shotgun (WGS) entry which is preliminary data.</text>
</comment>
<evidence type="ECO:0000313" key="3">
    <source>
        <dbReference type="Proteomes" id="UP000564964"/>
    </source>
</evidence>
<evidence type="ECO:0000313" key="2">
    <source>
        <dbReference type="EMBL" id="MBS3063215.1"/>
    </source>
</evidence>
<reference evidence="2" key="3">
    <citation type="submission" date="2021-05" db="EMBL/GenBank/DDBJ databases">
        <title>Protein family content uncovers lineage relationships and bacterial pathway maintenance mechanisms in DPANN archaea.</title>
        <authorList>
            <person name="Castelle C.J."/>
            <person name="Meheust R."/>
            <person name="Jaffe A.L."/>
            <person name="Seitz K."/>
            <person name="Gong X."/>
            <person name="Baker B.J."/>
            <person name="Banfield J.F."/>
        </authorList>
    </citation>
    <scope>NUCLEOTIDE SEQUENCE</scope>
    <source>
        <strain evidence="2">RIFCSPLOWO2_01_FULL_58_19</strain>
    </source>
</reference>
<dbReference type="AlphaFoldDB" id="A0A7J4JEA4"/>
<dbReference type="Proteomes" id="UP000564964">
    <property type="component" value="Unassembled WGS sequence"/>
</dbReference>